<organism evidence="4 5">
    <name type="scientific">Nocardiopsis mangrovi</name>
    <dbReference type="NCBI Taxonomy" id="1179818"/>
    <lineage>
        <taxon>Bacteria</taxon>
        <taxon>Bacillati</taxon>
        <taxon>Actinomycetota</taxon>
        <taxon>Actinomycetes</taxon>
        <taxon>Streptosporangiales</taxon>
        <taxon>Nocardiopsidaceae</taxon>
        <taxon>Nocardiopsis</taxon>
    </lineage>
</organism>
<evidence type="ECO:0000256" key="2">
    <source>
        <dbReference type="SAM" id="SignalP"/>
    </source>
</evidence>
<keyword evidence="2" id="KW-0732">Signal</keyword>
<dbReference type="CDD" id="cd04486">
    <property type="entry name" value="YhcR_OBF_like"/>
    <property type="match status" value="1"/>
</dbReference>
<dbReference type="SUPFAM" id="SSF56219">
    <property type="entry name" value="DNase I-like"/>
    <property type="match status" value="1"/>
</dbReference>
<keyword evidence="5" id="KW-1185">Reference proteome</keyword>
<dbReference type="CDD" id="cd10283">
    <property type="entry name" value="MnuA_DNase1-like"/>
    <property type="match status" value="1"/>
</dbReference>
<evidence type="ECO:0000313" key="5">
    <source>
        <dbReference type="Proteomes" id="UP001595923"/>
    </source>
</evidence>
<dbReference type="InterPro" id="IPR005135">
    <property type="entry name" value="Endo/exonuclease/phosphatase"/>
</dbReference>
<comment type="caution">
    <text evidence="4">The sequence shown here is derived from an EMBL/GenBank/DDBJ whole genome shotgun (WGS) entry which is preliminary data.</text>
</comment>
<feature type="region of interest" description="Disordered" evidence="1">
    <location>
        <begin position="371"/>
        <end position="395"/>
    </location>
</feature>
<gene>
    <name evidence="4" type="ORF">ACFO4E_08655</name>
</gene>
<dbReference type="GO" id="GO:0004519">
    <property type="term" value="F:endonuclease activity"/>
    <property type="evidence" value="ECO:0007669"/>
    <property type="project" value="UniProtKB-KW"/>
</dbReference>
<feature type="region of interest" description="Disordered" evidence="1">
    <location>
        <begin position="602"/>
        <end position="628"/>
    </location>
</feature>
<evidence type="ECO:0000259" key="3">
    <source>
        <dbReference type="Pfam" id="PF03372"/>
    </source>
</evidence>
<dbReference type="Gene3D" id="3.60.10.10">
    <property type="entry name" value="Endonuclease/exonuclease/phosphatase"/>
    <property type="match status" value="1"/>
</dbReference>
<reference evidence="5" key="1">
    <citation type="journal article" date="2019" name="Int. J. Syst. Evol. Microbiol.">
        <title>The Global Catalogue of Microorganisms (GCM) 10K type strain sequencing project: providing services to taxonomists for standard genome sequencing and annotation.</title>
        <authorList>
            <consortium name="The Broad Institute Genomics Platform"/>
            <consortium name="The Broad Institute Genome Sequencing Center for Infectious Disease"/>
            <person name="Wu L."/>
            <person name="Ma J."/>
        </authorList>
    </citation>
    <scope>NUCLEOTIDE SEQUENCE [LARGE SCALE GENOMIC DNA]</scope>
    <source>
        <strain evidence="5">XZYJ18</strain>
    </source>
</reference>
<proteinExistence type="predicted"/>
<feature type="chain" id="PRO_5045966995" evidence="2">
    <location>
        <begin position="23"/>
        <end position="628"/>
    </location>
</feature>
<name>A0ABV9DV69_9ACTN</name>
<keyword evidence="4" id="KW-0378">Hydrolase</keyword>
<dbReference type="EMBL" id="JBHSFQ010000006">
    <property type="protein sequence ID" value="MFC4561923.1"/>
    <property type="molecule type" value="Genomic_DNA"/>
</dbReference>
<accession>A0ABV9DV69</accession>
<feature type="signal peptide" evidence="2">
    <location>
        <begin position="1"/>
        <end position="22"/>
    </location>
</feature>
<feature type="compositionally biased region" description="Basic and acidic residues" evidence="1">
    <location>
        <begin position="376"/>
        <end position="388"/>
    </location>
</feature>
<keyword evidence="4" id="KW-0540">Nuclease</keyword>
<feature type="domain" description="Endonuclease/exonuclease/phosphatase" evidence="3">
    <location>
        <begin position="305"/>
        <end position="598"/>
    </location>
</feature>
<keyword evidence="4" id="KW-0255">Endonuclease</keyword>
<dbReference type="RefSeq" id="WP_378572670.1">
    <property type="nucleotide sequence ID" value="NZ_JBHSFQ010000006.1"/>
</dbReference>
<protein>
    <submittedName>
        <fullName evidence="4">Endonuclease/exonuclease/phosphatase family protein</fullName>
    </submittedName>
</protein>
<sequence length="628" mass="66057">MPRTAGAATALALGASLITAYAASPATADPVPEEAGGLRIHDVQGTTRTSPYTGRTVADLPGVVTAVNPYGSARGFWFQDPEGDGDPRTSEGLFVFTGSGTPDVAAGDEVRVSGTVAEYSPGAGLQTITQLGDASWTVLGADRELPEAIGLAPGTVPAAYAPEGDDIGDLPLDPGSYALDFWAAGEHMRVRVEDARVVGPTDPFSALWVTTEPGRNATPRGGTAYGSYADANSGRLKIESLLPRDQAPFPRADVGDELAGVTEGPLYYSGYGGYVVKATTMGEHVDNGLPRGTAGGQRDGELSVATYNVENLSAASDQAAFDRLAEGIADNLGAPDIVALEEIQDDNGPADDGTVTAGRTLDRLTEAVSAAGGPDYEWRQIDPEDKADGGQPGGNIRNAFLFDPGRVSFTDRPGGDATTPVEVAEGDGGRAELSVSPGRIEPGADAWIDSRKPLAGEFEFQGRTVVVVTNHFASKGGDQPLHGLAQPPERSSEVQRNAQAGLVRAFADDVLEADPAANVVVAGDLNDFWFSPALEALTEDGGLHNPMLELPEEERYNYLFDGNSQALDHILVAPRLARRTDYEIVRINAEFHDRASDHDPQILRFRPLSGSRGTDAREEAHYGRPGRG</sequence>
<evidence type="ECO:0000313" key="4">
    <source>
        <dbReference type="EMBL" id="MFC4561923.1"/>
    </source>
</evidence>
<evidence type="ECO:0000256" key="1">
    <source>
        <dbReference type="SAM" id="MobiDB-lite"/>
    </source>
</evidence>
<dbReference type="PANTHER" id="PTHR42834">
    <property type="entry name" value="ENDONUCLEASE/EXONUCLEASE/PHOSPHATASE FAMILY PROTEIN (AFU_ORTHOLOGUE AFUA_3G09210)"/>
    <property type="match status" value="1"/>
</dbReference>
<dbReference type="PANTHER" id="PTHR42834:SF1">
    <property type="entry name" value="ENDONUCLEASE_EXONUCLEASE_PHOSPHATASE FAMILY PROTEIN (AFU_ORTHOLOGUE AFUA_3G09210)"/>
    <property type="match status" value="1"/>
</dbReference>
<dbReference type="Pfam" id="PF03372">
    <property type="entry name" value="Exo_endo_phos"/>
    <property type="match status" value="1"/>
</dbReference>
<dbReference type="InterPro" id="IPR036691">
    <property type="entry name" value="Endo/exonu/phosph_ase_sf"/>
</dbReference>
<dbReference type="Proteomes" id="UP001595923">
    <property type="component" value="Unassembled WGS sequence"/>
</dbReference>